<gene>
    <name evidence="1" type="ORF">SCALOS_LOCUS1082</name>
</gene>
<proteinExistence type="predicted"/>
<accession>A0ACA9K3D4</accession>
<organism evidence="1 2">
    <name type="scientific">Scutellospora calospora</name>
    <dbReference type="NCBI Taxonomy" id="85575"/>
    <lineage>
        <taxon>Eukaryota</taxon>
        <taxon>Fungi</taxon>
        <taxon>Fungi incertae sedis</taxon>
        <taxon>Mucoromycota</taxon>
        <taxon>Glomeromycotina</taxon>
        <taxon>Glomeromycetes</taxon>
        <taxon>Diversisporales</taxon>
        <taxon>Gigasporaceae</taxon>
        <taxon>Scutellospora</taxon>
    </lineage>
</organism>
<reference evidence="1" key="1">
    <citation type="submission" date="2021-06" db="EMBL/GenBank/DDBJ databases">
        <authorList>
            <person name="Kallberg Y."/>
            <person name="Tangrot J."/>
            <person name="Rosling A."/>
        </authorList>
    </citation>
    <scope>NUCLEOTIDE SEQUENCE</scope>
    <source>
        <strain evidence="1">AU212A</strain>
    </source>
</reference>
<comment type="caution">
    <text evidence="1">The sequence shown here is derived from an EMBL/GenBank/DDBJ whole genome shotgun (WGS) entry which is preliminary data.</text>
</comment>
<dbReference type="EMBL" id="CAJVPM010000651">
    <property type="protein sequence ID" value="CAG8448810.1"/>
    <property type="molecule type" value="Genomic_DNA"/>
</dbReference>
<protein>
    <submittedName>
        <fullName evidence="1">11488_t:CDS:1</fullName>
    </submittedName>
</protein>
<name>A0ACA9K3D4_9GLOM</name>
<dbReference type="Proteomes" id="UP000789860">
    <property type="component" value="Unassembled WGS sequence"/>
</dbReference>
<evidence type="ECO:0000313" key="1">
    <source>
        <dbReference type="EMBL" id="CAG8448810.1"/>
    </source>
</evidence>
<evidence type="ECO:0000313" key="2">
    <source>
        <dbReference type="Proteomes" id="UP000789860"/>
    </source>
</evidence>
<sequence length="630" mass="69002">MSLQVLLHIINLKCLYIISISLLLIQLSFSYPNQVSNVDPRWGHTATLINDTIYFVGGRTNDNVFTSDFISLKISNEFSINLPPWMELDSTGMPRLIGHTAVAGGLNNTKIVVFGGGVDDPASAAMQSLTIYDPTTILWTRPTNLMNSDSKRRYLHSAVILSNHQMLMYGGQTDSLTGSQTISILAELWGLDTISLYAWQGFPSLNGSPNSRERHTASVIGNKMIILGGSDGKTLVPMSEMYVFDSNVVNWTLIIATGQVPTSRIDHSAVASADNTTTYGDIAILDTDTWKWSAPPTINPPPSRTFHTATIVGANMIIAFGRIGSGSGIIDDKIYCLNLLNWTWVDKYIPQSFPPDKNLTLPTSTSNPTTPNPTSTSTITPTDNSQFISIPKGLAIGILTIISLIGAVIIAFIIFYINRQRKISDGSILVGIPYSRTSVPPSNNVTTPTQSTRIRSARYSFLPSFFRQNDGEGLNQIDIDENITPQNSIFAQTLLRKTSNNNVGSVEPENDGRRNVRFNDNNITITPVVYTKGHHTQESVEIELGNTNEFTGNGSRVSDIITQTDTGSEGSRTKRLSSRQSTRESFDSNDIVNIGSGLDVQRQSADGASMVVLRNQLRITNPDIDQEDNN</sequence>
<keyword evidence="2" id="KW-1185">Reference proteome</keyword>